<keyword evidence="1" id="KW-0812">Transmembrane</keyword>
<sequence length="96" mass="11197">MKNALNMFLEFWRLYFSSVFWMIVYLPRLMLWFLMILGPVAPIVIIGHKIAETPGSEGFLIATNVISAGLIYYLLEHTKWGEWTKKVSPLKDYPDD</sequence>
<proteinExistence type="predicted"/>
<gene>
    <name evidence="2" type="ORF">A2431_00325</name>
</gene>
<dbReference type="AlphaFoldDB" id="A0A1G2UZF5"/>
<evidence type="ECO:0000313" key="3">
    <source>
        <dbReference type="Proteomes" id="UP000177697"/>
    </source>
</evidence>
<evidence type="ECO:0000313" key="2">
    <source>
        <dbReference type="EMBL" id="OHB14767.1"/>
    </source>
</evidence>
<protein>
    <submittedName>
        <fullName evidence="2">Uncharacterized protein</fullName>
    </submittedName>
</protein>
<keyword evidence="1" id="KW-0472">Membrane</keyword>
<feature type="transmembrane region" description="Helical" evidence="1">
    <location>
        <begin position="58"/>
        <end position="75"/>
    </location>
</feature>
<comment type="caution">
    <text evidence="2">The sequence shown here is derived from an EMBL/GenBank/DDBJ whole genome shotgun (WGS) entry which is preliminary data.</text>
</comment>
<evidence type="ECO:0000256" key="1">
    <source>
        <dbReference type="SAM" id="Phobius"/>
    </source>
</evidence>
<keyword evidence="1" id="KW-1133">Transmembrane helix</keyword>
<organism evidence="2 3">
    <name type="scientific">Candidatus Zambryskibacteria bacterium RIFOXYC1_FULL_39_10</name>
    <dbReference type="NCBI Taxonomy" id="1802779"/>
    <lineage>
        <taxon>Bacteria</taxon>
        <taxon>Candidatus Zambryskiibacteriota</taxon>
    </lineage>
</organism>
<reference evidence="2 3" key="1">
    <citation type="journal article" date="2016" name="Nat. Commun.">
        <title>Thousands of microbial genomes shed light on interconnected biogeochemical processes in an aquifer system.</title>
        <authorList>
            <person name="Anantharaman K."/>
            <person name="Brown C.T."/>
            <person name="Hug L.A."/>
            <person name="Sharon I."/>
            <person name="Castelle C.J."/>
            <person name="Probst A.J."/>
            <person name="Thomas B.C."/>
            <person name="Singh A."/>
            <person name="Wilkins M.J."/>
            <person name="Karaoz U."/>
            <person name="Brodie E.L."/>
            <person name="Williams K.H."/>
            <person name="Hubbard S.S."/>
            <person name="Banfield J.F."/>
        </authorList>
    </citation>
    <scope>NUCLEOTIDE SEQUENCE [LARGE SCALE GENOMIC DNA]</scope>
</reference>
<dbReference type="EMBL" id="MHWW01000013">
    <property type="protein sequence ID" value="OHB14767.1"/>
    <property type="molecule type" value="Genomic_DNA"/>
</dbReference>
<name>A0A1G2UZF5_9BACT</name>
<accession>A0A1G2UZF5</accession>
<dbReference type="Proteomes" id="UP000177697">
    <property type="component" value="Unassembled WGS sequence"/>
</dbReference>
<feature type="transmembrane region" description="Helical" evidence="1">
    <location>
        <begin position="20"/>
        <end position="46"/>
    </location>
</feature>